<dbReference type="Gene3D" id="3.40.50.300">
    <property type="entry name" value="P-loop containing nucleotide triphosphate hydrolases"/>
    <property type="match status" value="1"/>
</dbReference>
<dbReference type="InterPro" id="IPR027417">
    <property type="entry name" value="P-loop_NTPase"/>
</dbReference>
<dbReference type="AlphaFoldDB" id="A0AAV7Y7I1"/>
<dbReference type="GO" id="GO:0005525">
    <property type="term" value="F:GTP binding"/>
    <property type="evidence" value="ECO:0007669"/>
    <property type="project" value="InterPro"/>
</dbReference>
<protein>
    <submittedName>
        <fullName evidence="1">Ras-related protein rab-11c</fullName>
    </submittedName>
</protein>
<dbReference type="SMART" id="SM00175">
    <property type="entry name" value="RAB"/>
    <property type="match status" value="1"/>
</dbReference>
<dbReference type="PANTHER" id="PTHR47979">
    <property type="entry name" value="DRAB11-RELATED"/>
    <property type="match status" value="1"/>
</dbReference>
<gene>
    <name evidence="1" type="ORF">M0812_29229</name>
</gene>
<dbReference type="GO" id="GO:0003924">
    <property type="term" value="F:GTPase activity"/>
    <property type="evidence" value="ECO:0007669"/>
    <property type="project" value="InterPro"/>
</dbReference>
<dbReference type="InterPro" id="IPR050209">
    <property type="entry name" value="Rab_GTPases_membrane_traffic"/>
</dbReference>
<sequence>MERIRFLGEMTRFALSLGSTISLIQIRDSGKQVDFYFYRGAKAALLIYSIEDRKSFDNIQQWLDELKMLSPTNVVLMLIGNKNDLEESRAISFEEAAKFANENGVLFLETSAKNATNVEKAFNTILKEVLRIHKSSSMRDEKIGNGVQRVNQGEIITQSQEIDLNENLEEKEKGKGKGGCC</sequence>
<reference evidence="1" key="1">
    <citation type="submission" date="2022-08" db="EMBL/GenBank/DDBJ databases">
        <title>Novel sulphate-reducing endosymbionts in the free-living metamonad Anaeramoeba.</title>
        <authorList>
            <person name="Jerlstrom-Hultqvist J."/>
            <person name="Cepicka I."/>
            <person name="Gallot-Lavallee L."/>
            <person name="Salas-Leiva D."/>
            <person name="Curtis B.A."/>
            <person name="Zahonova K."/>
            <person name="Pipaliya S."/>
            <person name="Dacks J."/>
            <person name="Roger A.J."/>
        </authorList>
    </citation>
    <scope>NUCLEOTIDE SEQUENCE</scope>
    <source>
        <strain evidence="1">Busselton2</strain>
    </source>
</reference>
<dbReference type="Proteomes" id="UP001146793">
    <property type="component" value="Unassembled WGS sequence"/>
</dbReference>
<dbReference type="EMBL" id="JANTQA010000072">
    <property type="protein sequence ID" value="KAJ3424507.1"/>
    <property type="molecule type" value="Genomic_DNA"/>
</dbReference>
<dbReference type="PROSITE" id="PS51421">
    <property type="entry name" value="RAS"/>
    <property type="match status" value="1"/>
</dbReference>
<comment type="caution">
    <text evidence="1">The sequence shown here is derived from an EMBL/GenBank/DDBJ whole genome shotgun (WGS) entry which is preliminary data.</text>
</comment>
<evidence type="ECO:0000313" key="1">
    <source>
        <dbReference type="EMBL" id="KAJ3424507.1"/>
    </source>
</evidence>
<dbReference type="SMART" id="SM00173">
    <property type="entry name" value="RAS"/>
    <property type="match status" value="1"/>
</dbReference>
<dbReference type="SMART" id="SM00174">
    <property type="entry name" value="RHO"/>
    <property type="match status" value="1"/>
</dbReference>
<dbReference type="Pfam" id="PF00071">
    <property type="entry name" value="Ras"/>
    <property type="match status" value="1"/>
</dbReference>
<dbReference type="PROSITE" id="PS51419">
    <property type="entry name" value="RAB"/>
    <property type="match status" value="1"/>
</dbReference>
<dbReference type="FunFam" id="3.40.50.300:FF:001447">
    <property type="entry name" value="Ras-related protein Rab-1B"/>
    <property type="match status" value="1"/>
</dbReference>
<dbReference type="InterPro" id="IPR001806">
    <property type="entry name" value="Small_GTPase"/>
</dbReference>
<proteinExistence type="predicted"/>
<evidence type="ECO:0000313" key="2">
    <source>
        <dbReference type="Proteomes" id="UP001146793"/>
    </source>
</evidence>
<dbReference type="SUPFAM" id="SSF52540">
    <property type="entry name" value="P-loop containing nucleoside triphosphate hydrolases"/>
    <property type="match status" value="1"/>
</dbReference>
<name>A0AAV7Y7I1_9EUKA</name>
<organism evidence="1 2">
    <name type="scientific">Anaeramoeba flamelloides</name>
    <dbReference type="NCBI Taxonomy" id="1746091"/>
    <lineage>
        <taxon>Eukaryota</taxon>
        <taxon>Metamonada</taxon>
        <taxon>Anaeramoebidae</taxon>
        <taxon>Anaeramoeba</taxon>
    </lineage>
</organism>
<accession>A0AAV7Y7I1</accession>
<dbReference type="PRINTS" id="PR00449">
    <property type="entry name" value="RASTRNSFRMNG"/>
</dbReference>